<dbReference type="GO" id="GO:0006302">
    <property type="term" value="P:double-strand break repair"/>
    <property type="evidence" value="ECO:0007669"/>
    <property type="project" value="TreeGrafter"/>
</dbReference>
<comment type="function">
    <text evidence="7">Involved in DNA repair and RecF pathway recombination.</text>
</comment>
<dbReference type="PANTHER" id="PTHR33991">
    <property type="entry name" value="DNA REPAIR PROTEIN RECO"/>
    <property type="match status" value="1"/>
</dbReference>
<dbReference type="InterPro" id="IPR012340">
    <property type="entry name" value="NA-bd_OB-fold"/>
</dbReference>
<dbReference type="SUPFAM" id="SSF50249">
    <property type="entry name" value="Nucleic acid-binding proteins"/>
    <property type="match status" value="1"/>
</dbReference>
<comment type="caution">
    <text evidence="9">The sequence shown here is derived from an EMBL/GenBank/DDBJ whole genome shotgun (WGS) entry which is preliminary data.</text>
</comment>
<evidence type="ECO:0000256" key="1">
    <source>
        <dbReference type="ARBA" id="ARBA00007452"/>
    </source>
</evidence>
<dbReference type="PATRIC" id="fig|1618331.3.peg.67"/>
<evidence type="ECO:0000256" key="5">
    <source>
        <dbReference type="ARBA" id="ARBA00023204"/>
    </source>
</evidence>
<gene>
    <name evidence="7" type="primary">recO</name>
    <name evidence="9" type="ORF">US31_C0001G0064</name>
</gene>
<dbReference type="HAMAP" id="MF_00201">
    <property type="entry name" value="RecO"/>
    <property type="match status" value="1"/>
</dbReference>
<dbReference type="Gene3D" id="1.20.1440.120">
    <property type="entry name" value="Recombination protein O, C-terminal domain"/>
    <property type="match status" value="1"/>
</dbReference>
<dbReference type="SUPFAM" id="SSF57863">
    <property type="entry name" value="ArfGap/RecO-like zinc finger"/>
    <property type="match status" value="1"/>
</dbReference>
<sequence>MNYKTKGIVLKRMNLGEADRILTIFTLKNGKIKAIAKGVRKTLSKLAGHLEPFCLVNLGIAEGRNLDIVTDAEMTKCFIKLHSNLEATNTAYYLAEIVERMTAENQAHPEIYELLDEVLEHLNNNQNKLLLSYFEINFLNLSGFLPELYKCVACGVKLQFENNYFSFESGGVVCEKCASSGSIAISAEAIKILRLFLTNHISLVQKVSISEDLSKKILSIASLYIDFIAQKEFKSKRFLKNSCEKSKKNI</sequence>
<dbReference type="EMBL" id="LBSM01000001">
    <property type="protein sequence ID" value="KKQ18877.1"/>
    <property type="molecule type" value="Genomic_DNA"/>
</dbReference>
<keyword evidence="3 7" id="KW-0227">DNA damage</keyword>
<evidence type="ECO:0000313" key="9">
    <source>
        <dbReference type="EMBL" id="KKQ18877.1"/>
    </source>
</evidence>
<dbReference type="GO" id="GO:0006310">
    <property type="term" value="P:DNA recombination"/>
    <property type="evidence" value="ECO:0007669"/>
    <property type="project" value="UniProtKB-UniRule"/>
</dbReference>
<evidence type="ECO:0000256" key="7">
    <source>
        <dbReference type="HAMAP-Rule" id="MF_00201"/>
    </source>
</evidence>
<dbReference type="InterPro" id="IPR042242">
    <property type="entry name" value="RecO_C"/>
</dbReference>
<evidence type="ECO:0000256" key="4">
    <source>
        <dbReference type="ARBA" id="ARBA00023172"/>
    </source>
</evidence>
<dbReference type="NCBIfam" id="TIGR00613">
    <property type="entry name" value="reco"/>
    <property type="match status" value="1"/>
</dbReference>
<keyword evidence="4 7" id="KW-0233">DNA recombination</keyword>
<dbReference type="AlphaFoldDB" id="A0A0G0FM32"/>
<dbReference type="InterPro" id="IPR022572">
    <property type="entry name" value="DNA_rep/recomb_RecO_N"/>
</dbReference>
<dbReference type="PANTHER" id="PTHR33991:SF1">
    <property type="entry name" value="DNA REPAIR PROTEIN RECO"/>
    <property type="match status" value="1"/>
</dbReference>
<accession>A0A0G0FM32</accession>
<dbReference type="Proteomes" id="UP000034508">
    <property type="component" value="Unassembled WGS sequence"/>
</dbReference>
<evidence type="ECO:0000313" key="10">
    <source>
        <dbReference type="Proteomes" id="UP000034508"/>
    </source>
</evidence>
<name>A0A0G0FM32_9BACT</name>
<dbReference type="InterPro" id="IPR003717">
    <property type="entry name" value="RecO"/>
</dbReference>
<evidence type="ECO:0000259" key="8">
    <source>
        <dbReference type="Pfam" id="PF11967"/>
    </source>
</evidence>
<protein>
    <recommendedName>
        <fullName evidence="2 7">DNA repair protein RecO</fullName>
    </recommendedName>
    <alternativeName>
        <fullName evidence="6 7">Recombination protein O</fullName>
    </alternativeName>
</protein>
<reference evidence="9 10" key="1">
    <citation type="journal article" date="2015" name="Nature">
        <title>rRNA introns, odd ribosomes, and small enigmatic genomes across a large radiation of phyla.</title>
        <authorList>
            <person name="Brown C.T."/>
            <person name="Hug L.A."/>
            <person name="Thomas B.C."/>
            <person name="Sharon I."/>
            <person name="Castelle C.J."/>
            <person name="Singh A."/>
            <person name="Wilkins M.J."/>
            <person name="Williams K.H."/>
            <person name="Banfield J.F."/>
        </authorList>
    </citation>
    <scope>NUCLEOTIDE SEQUENCE [LARGE SCALE GENOMIC DNA]</scope>
</reference>
<evidence type="ECO:0000256" key="6">
    <source>
        <dbReference type="ARBA" id="ARBA00033409"/>
    </source>
</evidence>
<organism evidence="9 10">
    <name type="scientific">Berkelbacteria bacterium GW2011_GWA1_36_9</name>
    <dbReference type="NCBI Taxonomy" id="1618331"/>
    <lineage>
        <taxon>Bacteria</taxon>
        <taxon>Candidatus Berkelbacteria</taxon>
    </lineage>
</organism>
<proteinExistence type="inferred from homology"/>
<feature type="domain" description="DNA replication/recombination mediator RecO N-terminal" evidence="8">
    <location>
        <begin position="1"/>
        <end position="78"/>
    </location>
</feature>
<dbReference type="Pfam" id="PF11967">
    <property type="entry name" value="RecO_N"/>
    <property type="match status" value="1"/>
</dbReference>
<evidence type="ECO:0000256" key="3">
    <source>
        <dbReference type="ARBA" id="ARBA00022763"/>
    </source>
</evidence>
<comment type="similarity">
    <text evidence="1 7">Belongs to the RecO family.</text>
</comment>
<evidence type="ECO:0000256" key="2">
    <source>
        <dbReference type="ARBA" id="ARBA00021310"/>
    </source>
</evidence>
<dbReference type="Gene3D" id="2.40.50.140">
    <property type="entry name" value="Nucleic acid-binding proteins"/>
    <property type="match status" value="1"/>
</dbReference>
<keyword evidence="5 7" id="KW-0234">DNA repair</keyword>
<dbReference type="InterPro" id="IPR037278">
    <property type="entry name" value="ARFGAP/RecO"/>
</dbReference>
<dbReference type="Pfam" id="PF02565">
    <property type="entry name" value="RecO_C"/>
    <property type="match status" value="1"/>
</dbReference>
<dbReference type="GO" id="GO:0043590">
    <property type="term" value="C:bacterial nucleoid"/>
    <property type="evidence" value="ECO:0007669"/>
    <property type="project" value="TreeGrafter"/>
</dbReference>